<keyword evidence="6" id="KW-0915">Sodium</keyword>
<keyword evidence="9 11" id="KW-0739">Sodium transport</keyword>
<comment type="subcellular location">
    <subcellularLocation>
        <location evidence="1">Membrane</location>
        <topology evidence="1">Multi-pass membrane protein</topology>
    </subcellularLocation>
</comment>
<dbReference type="Gene3D" id="2.60.470.10">
    <property type="entry name" value="Acid-sensing ion channels like domains"/>
    <property type="match status" value="1"/>
</dbReference>
<keyword evidence="7 11" id="KW-0406">Ion transport</keyword>
<name>A0AAN8KJY8_PATCE</name>
<gene>
    <name evidence="13" type="ORF">SNE40_000523</name>
</gene>
<dbReference type="EMBL" id="JAZGQO010000001">
    <property type="protein sequence ID" value="KAK6195002.1"/>
    <property type="molecule type" value="Genomic_DNA"/>
</dbReference>
<reference evidence="13 14" key="1">
    <citation type="submission" date="2024-01" db="EMBL/GenBank/DDBJ databases">
        <title>The genome of the rayed Mediterranean limpet Patella caerulea (Linnaeus, 1758).</title>
        <authorList>
            <person name="Anh-Thu Weber A."/>
            <person name="Halstead-Nussloch G."/>
        </authorList>
    </citation>
    <scope>NUCLEOTIDE SEQUENCE [LARGE SCALE GENOMIC DNA]</scope>
    <source>
        <strain evidence="13">AATW-2023a</strain>
        <tissue evidence="13">Whole specimen</tissue>
    </source>
</reference>
<evidence type="ECO:0000256" key="2">
    <source>
        <dbReference type="ARBA" id="ARBA00022448"/>
    </source>
</evidence>
<evidence type="ECO:0000313" key="13">
    <source>
        <dbReference type="EMBL" id="KAK6195002.1"/>
    </source>
</evidence>
<evidence type="ECO:0000256" key="8">
    <source>
        <dbReference type="ARBA" id="ARBA00023136"/>
    </source>
</evidence>
<dbReference type="Gene3D" id="1.10.287.770">
    <property type="entry name" value="YojJ-like"/>
    <property type="match status" value="1"/>
</dbReference>
<evidence type="ECO:0000256" key="4">
    <source>
        <dbReference type="ARBA" id="ARBA00022692"/>
    </source>
</evidence>
<dbReference type="PANTHER" id="PTHR11690:SF244">
    <property type="entry name" value="DEGENERIN LIKE"/>
    <property type="match status" value="1"/>
</dbReference>
<dbReference type="AlphaFoldDB" id="A0AAN8KJY8"/>
<dbReference type="PANTHER" id="PTHR11690">
    <property type="entry name" value="AMILORIDE-SENSITIVE SODIUM CHANNEL-RELATED"/>
    <property type="match status" value="1"/>
</dbReference>
<accession>A0AAN8KJY8</accession>
<protein>
    <submittedName>
        <fullName evidence="13">Uncharacterized protein</fullName>
    </submittedName>
</protein>
<evidence type="ECO:0000256" key="5">
    <source>
        <dbReference type="ARBA" id="ARBA00022989"/>
    </source>
</evidence>
<evidence type="ECO:0000313" key="14">
    <source>
        <dbReference type="Proteomes" id="UP001347796"/>
    </source>
</evidence>
<evidence type="ECO:0000256" key="7">
    <source>
        <dbReference type="ARBA" id="ARBA00023065"/>
    </source>
</evidence>
<comment type="similarity">
    <text evidence="11">Belongs to the amiloride-sensitive sodium channel (TC 1.A.6) family.</text>
</comment>
<evidence type="ECO:0000256" key="6">
    <source>
        <dbReference type="ARBA" id="ARBA00023053"/>
    </source>
</evidence>
<sequence>MAGVKHRLSSIWGEFLNETTLHGCKNTSAKQHGHVKRTLWFIFVGIMLGILVYTTCTFFMKYMEFNFVTRTSVAYHPELEFPAVTFCNLEAFDKNKLNKSNMGNFNKADPRVLEYIEQLRSASLNFSNLQDLRPNETEINKLGFEIDDIIRYGFLQNPKETILKSQFTVTYREPLEKCFTFNGRYLKKTYEHNPLKFHANRDMFLQVDTNKDRYPFQSNFFGVRLVLHHPDEPLNARSPSIILTPGYLHTITISEKRYKYLSRPYNSYQNQECVEVEKPNQGSGEYRSPYTYGGCIIKCLSNQTQSLCGCIIESLLHDNSSIFCTVAERHGCVLKILRSFRTSPNSEFCECKRPCFETKYDYELSSVPQTSNRALHNSDSNFYLRIAFKDTMVATIKHEPELDFGDIISHLGGYMGFCLGASVLTLIELAEVVMKSSKTIILPRRFTVNSPQIPPPIRSEKREIDNN</sequence>
<keyword evidence="10 11" id="KW-0407">Ion channel</keyword>
<dbReference type="PRINTS" id="PR01078">
    <property type="entry name" value="AMINACHANNEL"/>
</dbReference>
<comment type="caution">
    <text evidence="13">The sequence shown here is derived from an EMBL/GenBank/DDBJ whole genome shotgun (WGS) entry which is preliminary data.</text>
</comment>
<dbReference type="GO" id="GO:0015280">
    <property type="term" value="F:ligand-gated sodium channel activity"/>
    <property type="evidence" value="ECO:0007669"/>
    <property type="project" value="TreeGrafter"/>
</dbReference>
<evidence type="ECO:0000256" key="12">
    <source>
        <dbReference type="SAM" id="Phobius"/>
    </source>
</evidence>
<evidence type="ECO:0000256" key="9">
    <source>
        <dbReference type="ARBA" id="ARBA00023201"/>
    </source>
</evidence>
<dbReference type="Proteomes" id="UP001347796">
    <property type="component" value="Unassembled WGS sequence"/>
</dbReference>
<proteinExistence type="inferred from homology"/>
<keyword evidence="5 12" id="KW-1133">Transmembrane helix</keyword>
<evidence type="ECO:0000256" key="10">
    <source>
        <dbReference type="ARBA" id="ARBA00023303"/>
    </source>
</evidence>
<keyword evidence="2 11" id="KW-0813">Transport</keyword>
<dbReference type="GO" id="GO:0005886">
    <property type="term" value="C:plasma membrane"/>
    <property type="evidence" value="ECO:0007669"/>
    <property type="project" value="TreeGrafter"/>
</dbReference>
<dbReference type="InterPro" id="IPR001873">
    <property type="entry name" value="ENaC"/>
</dbReference>
<evidence type="ECO:0000256" key="3">
    <source>
        <dbReference type="ARBA" id="ARBA00022461"/>
    </source>
</evidence>
<evidence type="ECO:0000256" key="1">
    <source>
        <dbReference type="ARBA" id="ARBA00004141"/>
    </source>
</evidence>
<organism evidence="13 14">
    <name type="scientific">Patella caerulea</name>
    <name type="common">Rayed Mediterranean limpet</name>
    <dbReference type="NCBI Taxonomy" id="87958"/>
    <lineage>
        <taxon>Eukaryota</taxon>
        <taxon>Metazoa</taxon>
        <taxon>Spiralia</taxon>
        <taxon>Lophotrochozoa</taxon>
        <taxon>Mollusca</taxon>
        <taxon>Gastropoda</taxon>
        <taxon>Patellogastropoda</taxon>
        <taxon>Patelloidea</taxon>
        <taxon>Patellidae</taxon>
        <taxon>Patella</taxon>
    </lineage>
</organism>
<evidence type="ECO:0000256" key="11">
    <source>
        <dbReference type="RuleBase" id="RU000679"/>
    </source>
</evidence>
<dbReference type="Pfam" id="PF00858">
    <property type="entry name" value="ASC"/>
    <property type="match status" value="1"/>
</dbReference>
<keyword evidence="4 11" id="KW-0812">Transmembrane</keyword>
<feature type="transmembrane region" description="Helical" evidence="12">
    <location>
        <begin position="39"/>
        <end position="60"/>
    </location>
</feature>
<keyword evidence="14" id="KW-1185">Reference proteome</keyword>
<keyword evidence="3 11" id="KW-0894">Sodium channel</keyword>
<keyword evidence="8 12" id="KW-0472">Membrane</keyword>